<sequence length="290" mass="32416">MTEESELLNLLHAHGEQFMASFGVQSSQPNTTLEEAETSHSSDEGSEWGGIEHSAEEDKEGLSGDEDSDYNNDEFIQGSSNDPKVVVFSEQKRDAKIVNSKQFMSSKVSKLRTEDTQKSGKPSVTDDGDDERTNFENDALLHRLVHTKLLSGSLNSDLDLTHAQRQKAMSGRVLELSGGARLGRGEKLVRRDERNKASKRVREGLLKKEKERQKAQVEEAKNLGTYHPKLKRLFEDSLAENKPKKRQRGLQMGIGKFSGGTLKLSQEEISRVQGQPSSRGRGRGRPRGRR</sequence>
<dbReference type="EMBL" id="JBAHYK010000879">
    <property type="protein sequence ID" value="KAL0570754.1"/>
    <property type="molecule type" value="Genomic_DNA"/>
</dbReference>
<proteinExistence type="predicted"/>
<feature type="compositionally biased region" description="Basic residues" evidence="1">
    <location>
        <begin position="280"/>
        <end position="290"/>
    </location>
</feature>
<feature type="compositionally biased region" description="Polar residues" evidence="1">
    <location>
        <begin position="99"/>
        <end position="108"/>
    </location>
</feature>
<dbReference type="PANTHER" id="PTHR28096">
    <property type="entry name" value="PROTEIN FAF1"/>
    <property type="match status" value="1"/>
</dbReference>
<keyword evidence="3" id="KW-1185">Reference proteome</keyword>
<protein>
    <submittedName>
        <fullName evidence="2">Uncharacterized protein</fullName>
    </submittedName>
</protein>
<comment type="caution">
    <text evidence="2">The sequence shown here is derived from an EMBL/GenBank/DDBJ whole genome shotgun (WGS) entry which is preliminary data.</text>
</comment>
<evidence type="ECO:0000256" key="1">
    <source>
        <dbReference type="SAM" id="MobiDB-lite"/>
    </source>
</evidence>
<feature type="compositionally biased region" description="Acidic residues" evidence="1">
    <location>
        <begin position="63"/>
        <end position="72"/>
    </location>
</feature>
<reference evidence="2 3" key="1">
    <citation type="submission" date="2024-02" db="EMBL/GenBank/DDBJ databases">
        <title>A draft genome for the cacao thread blight pathogen Marasmius crinis-equi.</title>
        <authorList>
            <person name="Cohen S.P."/>
            <person name="Baruah I.K."/>
            <person name="Amoako-Attah I."/>
            <person name="Bukari Y."/>
            <person name="Meinhardt L.W."/>
            <person name="Bailey B.A."/>
        </authorList>
    </citation>
    <scope>NUCLEOTIDE SEQUENCE [LARGE SCALE GENOMIC DNA]</scope>
    <source>
        <strain evidence="2 3">GH-76</strain>
    </source>
</reference>
<gene>
    <name evidence="2" type="ORF">V5O48_011197</name>
</gene>
<evidence type="ECO:0000313" key="3">
    <source>
        <dbReference type="Proteomes" id="UP001465976"/>
    </source>
</evidence>
<feature type="region of interest" description="Disordered" evidence="1">
    <location>
        <begin position="239"/>
        <end position="290"/>
    </location>
</feature>
<evidence type="ECO:0000313" key="2">
    <source>
        <dbReference type="EMBL" id="KAL0570754.1"/>
    </source>
</evidence>
<organism evidence="2 3">
    <name type="scientific">Marasmius crinis-equi</name>
    <dbReference type="NCBI Taxonomy" id="585013"/>
    <lineage>
        <taxon>Eukaryota</taxon>
        <taxon>Fungi</taxon>
        <taxon>Dikarya</taxon>
        <taxon>Basidiomycota</taxon>
        <taxon>Agaricomycotina</taxon>
        <taxon>Agaricomycetes</taxon>
        <taxon>Agaricomycetidae</taxon>
        <taxon>Agaricales</taxon>
        <taxon>Marasmiineae</taxon>
        <taxon>Marasmiaceae</taxon>
        <taxon>Marasmius</taxon>
    </lineage>
</organism>
<dbReference type="InterPro" id="IPR053030">
    <property type="entry name" value="Ribosomal_biogenesis_FAF1-like"/>
</dbReference>
<feature type="region of interest" description="Disordered" evidence="1">
    <location>
        <begin position="21"/>
        <end position="132"/>
    </location>
</feature>
<feature type="compositionally biased region" description="Basic and acidic residues" evidence="1">
    <location>
        <begin position="53"/>
        <end position="62"/>
    </location>
</feature>
<dbReference type="Proteomes" id="UP001465976">
    <property type="component" value="Unassembled WGS sequence"/>
</dbReference>
<dbReference type="PANTHER" id="PTHR28096:SF1">
    <property type="entry name" value="PROTEIN FAF1"/>
    <property type="match status" value="1"/>
</dbReference>
<feature type="compositionally biased region" description="Polar residues" evidence="1">
    <location>
        <begin position="23"/>
        <end position="33"/>
    </location>
</feature>
<accession>A0ABR3F683</accession>
<name>A0ABR3F683_9AGAR</name>